<reference evidence="4" key="1">
    <citation type="submission" date="2019-11" db="EMBL/GenBank/DDBJ databases">
        <authorList>
            <person name="Liu Y."/>
            <person name="Hou J."/>
            <person name="Li T.-Q."/>
            <person name="Guan C.-H."/>
            <person name="Wu X."/>
            <person name="Wu H.-Z."/>
            <person name="Ling F."/>
            <person name="Zhang R."/>
            <person name="Shi X.-G."/>
            <person name="Ren J.-P."/>
            <person name="Chen E.-F."/>
            <person name="Sun J.-M."/>
        </authorList>
    </citation>
    <scope>NUCLEOTIDE SEQUENCE</scope>
    <source>
        <strain evidence="4">Adult_tree_wgs_1</strain>
        <tissue evidence="4">Leaves</tissue>
    </source>
</reference>
<dbReference type="GO" id="GO:0003676">
    <property type="term" value="F:nucleic acid binding"/>
    <property type="evidence" value="ECO:0007669"/>
    <property type="project" value="InterPro"/>
</dbReference>
<dbReference type="EMBL" id="WJXA01000005">
    <property type="protein sequence ID" value="KAF7142833.1"/>
    <property type="molecule type" value="Genomic_DNA"/>
</dbReference>
<evidence type="ECO:0000313" key="5">
    <source>
        <dbReference type="Proteomes" id="UP000626092"/>
    </source>
</evidence>
<evidence type="ECO:0000313" key="4">
    <source>
        <dbReference type="EMBL" id="KAF7142833.1"/>
    </source>
</evidence>
<dbReference type="InterPro" id="IPR001878">
    <property type="entry name" value="Znf_CCHC"/>
</dbReference>
<feature type="region of interest" description="Disordered" evidence="2">
    <location>
        <begin position="145"/>
        <end position="172"/>
    </location>
</feature>
<organism evidence="4 5">
    <name type="scientific">Rhododendron simsii</name>
    <name type="common">Sims's rhododendron</name>
    <dbReference type="NCBI Taxonomy" id="118357"/>
    <lineage>
        <taxon>Eukaryota</taxon>
        <taxon>Viridiplantae</taxon>
        <taxon>Streptophyta</taxon>
        <taxon>Embryophyta</taxon>
        <taxon>Tracheophyta</taxon>
        <taxon>Spermatophyta</taxon>
        <taxon>Magnoliopsida</taxon>
        <taxon>eudicotyledons</taxon>
        <taxon>Gunneridae</taxon>
        <taxon>Pentapetalae</taxon>
        <taxon>asterids</taxon>
        <taxon>Ericales</taxon>
        <taxon>Ericaceae</taxon>
        <taxon>Ericoideae</taxon>
        <taxon>Rhodoreae</taxon>
        <taxon>Rhododendron</taxon>
    </lineage>
</organism>
<dbReference type="AlphaFoldDB" id="A0A834GZT9"/>
<feature type="region of interest" description="Disordered" evidence="2">
    <location>
        <begin position="42"/>
        <end position="73"/>
    </location>
</feature>
<dbReference type="SUPFAM" id="SSF57756">
    <property type="entry name" value="Retrovirus zinc finger-like domains"/>
    <property type="match status" value="1"/>
</dbReference>
<keyword evidence="5" id="KW-1185">Reference proteome</keyword>
<evidence type="ECO:0000259" key="3">
    <source>
        <dbReference type="PROSITE" id="PS50158"/>
    </source>
</evidence>
<comment type="caution">
    <text evidence="4">The sequence shown here is derived from an EMBL/GenBank/DDBJ whole genome shotgun (WGS) entry which is preliminary data.</text>
</comment>
<dbReference type="CDD" id="cd00303">
    <property type="entry name" value="retropepsin_like"/>
    <property type="match status" value="1"/>
</dbReference>
<dbReference type="PROSITE" id="PS50158">
    <property type="entry name" value="ZF_CCHC"/>
    <property type="match status" value="1"/>
</dbReference>
<dbReference type="InterPro" id="IPR036875">
    <property type="entry name" value="Znf_CCHC_sf"/>
</dbReference>
<dbReference type="Proteomes" id="UP000626092">
    <property type="component" value="Unassembled WGS sequence"/>
</dbReference>
<evidence type="ECO:0000256" key="2">
    <source>
        <dbReference type="SAM" id="MobiDB-lite"/>
    </source>
</evidence>
<keyword evidence="1" id="KW-0479">Metal-binding</keyword>
<protein>
    <recommendedName>
        <fullName evidence="3">CCHC-type domain-containing protein</fullName>
    </recommendedName>
</protein>
<keyword evidence="1" id="KW-0862">Zinc</keyword>
<sequence length="362" mass="41299">MPPRRQRNVEDVTLRDQIVELRQSNQALQQMMNELLQRIPVTNQSTVHSEGSGRTIFNNEEEDDHSTSSTSNTVAEPAFVNPWSMDRLARALENSDRSIQGELLMHSLSSLEEAYQMALKAEEKLKWGSYRKPESLKNVKDKAEKVAAPTFESPEAQGGGNKDPRKGMSSSNRCFRCGEPGHRSYECPKKKAELNLMNEEEQEPTYDEEVFEKVQCEPDFDAKSLLIQQVLVAPKDGAEKIFDDEECCKTAAMVDWSKPPIYDEYPEDEGIALGELTYVLPVHNTQQSSTWVSNKRKSDDSNWIDEYVYEQRTKLFETFGIIHGFECLFIMDSGSQGNYVSQKLVSFLNLPTEYLPKPYHVS</sequence>
<feature type="domain" description="CCHC-type" evidence="3">
    <location>
        <begin position="173"/>
        <end position="189"/>
    </location>
</feature>
<gene>
    <name evidence="4" type="ORF">RHSIM_Rhsim05G0097500</name>
</gene>
<dbReference type="SMART" id="SM00343">
    <property type="entry name" value="ZnF_C2HC"/>
    <property type="match status" value="1"/>
</dbReference>
<dbReference type="Gene3D" id="4.10.60.10">
    <property type="entry name" value="Zinc finger, CCHC-type"/>
    <property type="match status" value="1"/>
</dbReference>
<proteinExistence type="predicted"/>
<dbReference type="GO" id="GO:0008270">
    <property type="term" value="F:zinc ion binding"/>
    <property type="evidence" value="ECO:0007669"/>
    <property type="project" value="UniProtKB-KW"/>
</dbReference>
<dbReference type="Pfam" id="PF00098">
    <property type="entry name" value="zf-CCHC"/>
    <property type="match status" value="1"/>
</dbReference>
<name>A0A834GZT9_RHOSS</name>
<evidence type="ECO:0000256" key="1">
    <source>
        <dbReference type="PROSITE-ProRule" id="PRU00047"/>
    </source>
</evidence>
<dbReference type="OrthoDB" id="1934635at2759"/>
<keyword evidence="1" id="KW-0863">Zinc-finger</keyword>
<accession>A0A834GZT9</accession>